<name>A0A6C0ETK5_9ZZZZ</name>
<feature type="transmembrane region" description="Helical" evidence="1">
    <location>
        <begin position="1166"/>
        <end position="1189"/>
    </location>
</feature>
<feature type="transmembrane region" description="Helical" evidence="1">
    <location>
        <begin position="1047"/>
        <end position="1064"/>
    </location>
</feature>
<accession>A0A6C0ETK5</accession>
<sequence>MQEHKISKEDGTNINWTITRNNNNYFCLLYNDNKQKFKFTPNENLNCELFMIGGGGAGGYFFGGGGGAGSSYINNNYTFKKNKTYTFEIGTGGMCDIADINKLFKSGLILNIYNNTNVNLLNINFKYDDYSSLGIQSSGLIQSFNVNNITIPSSIFHNNTTYIWDGYIKTNSTGYFNVNINSKIKTIIWFDEFVYNNSNALIEGNNIADVKIIQLESNRFYNIKIIAYNDTNNSNNFNISFEGCELFNLDKNEEKYVYIPASDTILTYRNDDNTFETIRCKGGGNGGCGFFNKNTNLDGGCGGGSGINKIKGASIIGASYNGYDGAVGDYCGGGGGIMSVGKNNIGGDGKIIDWFNETLIFGAGGNAANLSETRNLGYGCGGNGGECCYYSKLLINNNGNNGCILIYVKSSETLTTPSRPRITEGFTDKTVNMLPDDSISIKLIENSFKISKYFGMTTNIKNRHLFFGQQNDNMAYIGLIKDFSSSGTIITGTAANDNNYKKYDDLKNQTFIYDMLVISKLYAIVYRLYLHKSNEVNNPTVWKTFCENTQLNIINNTGSDLTNITTDEKYGVNTVNIANLFNIANLLLATSTTINNYDNIYTITADTTNGSPAINNSIITNYNDTEKQYLPLYHNYNTGDTLKHLNIFMNEEITKNAYYAIKLDKAEGTSDKLGTATITDPGNFTHTNTTWGTSGKTTIKINDGNGYIKRDDLNYYYNKFNTYIIDTDYDNYLYNRIVIYLEAFNTILNTDSTIMLTTLKYYMHYYNLVVYNVSIQYGLTNMHNNRITITPTTLAPISGCYTTDVSTGLDTRANNAGKFDLNFVGTTTNGDNTAKDIYTATINDAGEILSISFKTTGGGSSPSSLYDTYTTAPVAIKPVDSYTPTKPAIISFSSLSSSKIDLTKITYNDKGSGYKPTSACTSGKFTPFRYTYTLSSATAETNQIDTDLGFLTKNLNTITEYLTTICNNAATITANIYNVSNKNTTTSDNFYEKQLDLNKTINEYNGELENFNNISFYYKLVIAFAILLLLIILVIFGTKSIDNNSKISVYVIIVVMIIIAFIIYKQYSGVKEGFTIILNKDEQSTYGNILPLVTESVANSYKLAVDKYITKLILTLATSNIDNNLQSSLTYIKKLSVIKNEKAEIYKIKNMNLMNSIEILKKNANFYYYMIIAISFSIIILNIGLILYLLNSAMIMQIIILCAVLFIILTYYISYYIHKSTRLAENKNYWSNYNPSSSTFNNL</sequence>
<dbReference type="InterPro" id="IPR049304">
    <property type="entry name" value="Gly_rich_dom"/>
</dbReference>
<keyword evidence="1" id="KW-0472">Membrane</keyword>
<feature type="transmembrane region" description="Helical" evidence="1">
    <location>
        <begin position="1195"/>
        <end position="1217"/>
    </location>
</feature>
<proteinExistence type="predicted"/>
<dbReference type="EMBL" id="MN738903">
    <property type="protein sequence ID" value="QHT30615.1"/>
    <property type="molecule type" value="Genomic_DNA"/>
</dbReference>
<evidence type="ECO:0000313" key="3">
    <source>
        <dbReference type="EMBL" id="QHT30615.1"/>
    </source>
</evidence>
<reference evidence="3" key="1">
    <citation type="journal article" date="2020" name="Nature">
        <title>Giant virus diversity and host interactions through global metagenomics.</title>
        <authorList>
            <person name="Schulz F."/>
            <person name="Roux S."/>
            <person name="Paez-Espino D."/>
            <person name="Jungbluth S."/>
            <person name="Walsh D.A."/>
            <person name="Denef V.J."/>
            <person name="McMahon K.D."/>
            <person name="Konstantinidis K.T."/>
            <person name="Eloe-Fadrosh E.A."/>
            <person name="Kyrpides N.C."/>
            <person name="Woyke T."/>
        </authorList>
    </citation>
    <scope>NUCLEOTIDE SEQUENCE</scope>
    <source>
        <strain evidence="3">GVMAG-M-3300009151-35</strain>
    </source>
</reference>
<protein>
    <recommendedName>
        <fullName evidence="2">Glycine-rich domain-containing protein</fullName>
    </recommendedName>
</protein>
<dbReference type="Pfam" id="PF21722">
    <property type="entry name" value="Gly_rich_2"/>
    <property type="match status" value="1"/>
</dbReference>
<feature type="domain" description="Glycine-rich" evidence="2">
    <location>
        <begin position="36"/>
        <end position="93"/>
    </location>
</feature>
<keyword evidence="1" id="KW-1133">Transmembrane helix</keyword>
<dbReference type="AlphaFoldDB" id="A0A6C0ETK5"/>
<organism evidence="3">
    <name type="scientific">viral metagenome</name>
    <dbReference type="NCBI Taxonomy" id="1070528"/>
    <lineage>
        <taxon>unclassified sequences</taxon>
        <taxon>metagenomes</taxon>
        <taxon>organismal metagenomes</taxon>
    </lineage>
</organism>
<evidence type="ECO:0000259" key="2">
    <source>
        <dbReference type="Pfam" id="PF21722"/>
    </source>
</evidence>
<keyword evidence="1" id="KW-0812">Transmembrane</keyword>
<evidence type="ECO:0000256" key="1">
    <source>
        <dbReference type="SAM" id="Phobius"/>
    </source>
</evidence>
<feature type="transmembrane region" description="Helical" evidence="1">
    <location>
        <begin position="1016"/>
        <end position="1035"/>
    </location>
</feature>